<evidence type="ECO:0000313" key="3">
    <source>
        <dbReference type="WBParaSite" id="sdigi.contig1.g85.t1"/>
    </source>
</evidence>
<proteinExistence type="predicted"/>
<sequence length="279" mass="31178">MGSHTPSAIPHGQNENGHQHNVYTRRGSGDEFDMTSPSFRRSERTLMDTFRERLNLRTYRESLNAFTCDNEILDEDLGHPPVTHDTPPGTYMGSLQSDSSLSISFRSRSRSDATTTPPPCPQSVGTIVLFPNRSEKKSQRHNVRVRTERHSLCLTDLPELKSTSSSMPLSHLFIDAELANSNDQWYGPSSASETRSSVWNLSYQSSPFQLLIDKNDAAEKLMSPLNDFISTVIVSSGRDRGVFHTGTLQTTLGVESEPTSPFSNCAILIKKAMFCRQYL</sequence>
<evidence type="ECO:0000313" key="2">
    <source>
        <dbReference type="Proteomes" id="UP000887581"/>
    </source>
</evidence>
<dbReference type="AlphaFoldDB" id="A0A915PFR0"/>
<keyword evidence="2" id="KW-1185">Reference proteome</keyword>
<dbReference type="Proteomes" id="UP000887581">
    <property type="component" value="Unplaced"/>
</dbReference>
<reference evidence="3" key="1">
    <citation type="submission" date="2022-11" db="UniProtKB">
        <authorList>
            <consortium name="WormBaseParasite"/>
        </authorList>
    </citation>
    <scope>IDENTIFICATION</scope>
</reference>
<protein>
    <submittedName>
        <fullName evidence="3">Uncharacterized protein</fullName>
    </submittedName>
</protein>
<feature type="compositionally biased region" description="Low complexity" evidence="1">
    <location>
        <begin position="94"/>
        <end position="106"/>
    </location>
</feature>
<organism evidence="2 3">
    <name type="scientific">Setaria digitata</name>
    <dbReference type="NCBI Taxonomy" id="48799"/>
    <lineage>
        <taxon>Eukaryota</taxon>
        <taxon>Metazoa</taxon>
        <taxon>Ecdysozoa</taxon>
        <taxon>Nematoda</taxon>
        <taxon>Chromadorea</taxon>
        <taxon>Rhabditida</taxon>
        <taxon>Spirurina</taxon>
        <taxon>Spiruromorpha</taxon>
        <taxon>Filarioidea</taxon>
        <taxon>Setariidae</taxon>
        <taxon>Setaria</taxon>
    </lineage>
</organism>
<feature type="compositionally biased region" description="Polar residues" evidence="1">
    <location>
        <begin position="13"/>
        <end position="22"/>
    </location>
</feature>
<feature type="region of interest" description="Disordered" evidence="1">
    <location>
        <begin position="1"/>
        <end position="40"/>
    </location>
</feature>
<accession>A0A915PFR0</accession>
<name>A0A915PFR0_9BILA</name>
<evidence type="ECO:0000256" key="1">
    <source>
        <dbReference type="SAM" id="MobiDB-lite"/>
    </source>
</evidence>
<dbReference type="WBParaSite" id="sdigi.contig1.g85.t1">
    <property type="protein sequence ID" value="sdigi.contig1.g85.t1"/>
    <property type="gene ID" value="sdigi.contig1.g85"/>
</dbReference>
<feature type="region of interest" description="Disordered" evidence="1">
    <location>
        <begin position="77"/>
        <end position="124"/>
    </location>
</feature>